<evidence type="ECO:0000256" key="4">
    <source>
        <dbReference type="ARBA" id="ARBA00022989"/>
    </source>
</evidence>
<dbReference type="InterPro" id="IPR050911">
    <property type="entry name" value="DRAM/TMEM150_Autophagy_Mod"/>
</dbReference>
<keyword evidence="3 6" id="KW-0812">Transmembrane</keyword>
<feature type="transmembrane region" description="Helical" evidence="6">
    <location>
        <begin position="90"/>
        <end position="110"/>
    </location>
</feature>
<evidence type="ECO:0000313" key="9">
    <source>
        <dbReference type="WBParaSite" id="ALUE_0000321201-mRNA-1"/>
    </source>
</evidence>
<dbReference type="Pfam" id="PF10277">
    <property type="entry name" value="Frag1"/>
    <property type="match status" value="1"/>
</dbReference>
<dbReference type="InterPro" id="IPR019402">
    <property type="entry name" value="CWH43_N"/>
</dbReference>
<feature type="transmembrane region" description="Helical" evidence="6">
    <location>
        <begin position="154"/>
        <end position="180"/>
    </location>
</feature>
<evidence type="ECO:0000256" key="1">
    <source>
        <dbReference type="ARBA" id="ARBA00004127"/>
    </source>
</evidence>
<dbReference type="GO" id="GO:0012505">
    <property type="term" value="C:endomembrane system"/>
    <property type="evidence" value="ECO:0007669"/>
    <property type="project" value="UniProtKB-SubCell"/>
</dbReference>
<dbReference type="PANTHER" id="PTHR21324:SF2">
    <property type="entry name" value="EG:22E5.9 PROTEIN"/>
    <property type="match status" value="1"/>
</dbReference>
<feature type="domain" description="CWH43-like N-terminal" evidence="7">
    <location>
        <begin position="45"/>
        <end position="272"/>
    </location>
</feature>
<feature type="transmembrane region" description="Helical" evidence="6">
    <location>
        <begin position="192"/>
        <end position="216"/>
    </location>
</feature>
<dbReference type="WBParaSite" id="ALUE_0000321201-mRNA-1">
    <property type="protein sequence ID" value="ALUE_0000321201-mRNA-1"/>
    <property type="gene ID" value="ALUE_0000321201"/>
</dbReference>
<reference evidence="9" key="1">
    <citation type="submission" date="2023-03" db="UniProtKB">
        <authorList>
            <consortium name="WormBaseParasite"/>
        </authorList>
    </citation>
    <scope>IDENTIFICATION</scope>
</reference>
<proteinExistence type="inferred from homology"/>
<evidence type="ECO:0000256" key="3">
    <source>
        <dbReference type="ARBA" id="ARBA00022692"/>
    </source>
</evidence>
<evidence type="ECO:0000313" key="8">
    <source>
        <dbReference type="Proteomes" id="UP000036681"/>
    </source>
</evidence>
<keyword evidence="5 6" id="KW-0472">Membrane</keyword>
<dbReference type="Proteomes" id="UP000036681">
    <property type="component" value="Unplaced"/>
</dbReference>
<evidence type="ECO:0000256" key="5">
    <source>
        <dbReference type="ARBA" id="ARBA00023136"/>
    </source>
</evidence>
<comment type="subcellular location">
    <subcellularLocation>
        <location evidence="1">Endomembrane system</location>
        <topology evidence="1">Multi-pass membrane protein</topology>
    </subcellularLocation>
</comment>
<dbReference type="AlphaFoldDB" id="A0A9J2P078"/>
<organism evidence="8 9">
    <name type="scientific">Ascaris lumbricoides</name>
    <name type="common">Giant roundworm</name>
    <dbReference type="NCBI Taxonomy" id="6252"/>
    <lineage>
        <taxon>Eukaryota</taxon>
        <taxon>Metazoa</taxon>
        <taxon>Ecdysozoa</taxon>
        <taxon>Nematoda</taxon>
        <taxon>Chromadorea</taxon>
        <taxon>Rhabditida</taxon>
        <taxon>Spirurina</taxon>
        <taxon>Ascaridomorpha</taxon>
        <taxon>Ascaridoidea</taxon>
        <taxon>Ascarididae</taxon>
        <taxon>Ascaris</taxon>
    </lineage>
</organism>
<comment type="similarity">
    <text evidence="2">Belongs to the DRAM/TMEM150 family.</text>
</comment>
<evidence type="ECO:0000256" key="6">
    <source>
        <dbReference type="SAM" id="Phobius"/>
    </source>
</evidence>
<accession>A0A9J2P078</accession>
<protein>
    <submittedName>
        <fullName evidence="9">DNA damage-regulated autophagy modulator protein 1</fullName>
    </submittedName>
</protein>
<keyword evidence="4 6" id="KW-1133">Transmembrane helix</keyword>
<feature type="transmembrane region" description="Helical" evidence="6">
    <location>
        <begin position="130"/>
        <end position="148"/>
    </location>
</feature>
<evidence type="ECO:0000256" key="2">
    <source>
        <dbReference type="ARBA" id="ARBA00006565"/>
    </source>
</evidence>
<name>A0A9J2P078_ASCLU</name>
<feature type="transmembrane region" description="Helical" evidence="6">
    <location>
        <begin position="46"/>
        <end position="67"/>
    </location>
</feature>
<dbReference type="PANTHER" id="PTHR21324">
    <property type="entry name" value="FASTING-INDUCIBLE INTEGRAL MEMBRANE PROTEIN TM6P1-RELATED"/>
    <property type="match status" value="1"/>
</dbReference>
<keyword evidence="8" id="KW-1185">Reference proteome</keyword>
<evidence type="ECO:0000259" key="7">
    <source>
        <dbReference type="Pfam" id="PF10277"/>
    </source>
</evidence>
<sequence length="305" mass="34089">MKPHNFVHDCPVMLSLSGCFRAITPHSLGGELLAMLQLGNLGAGHLPVFFAIIFTLMLGSTYVFAVWRGDVDPVFPYISAEGDRRPESCFFSMMLNLSSFLSMLIIYLRYSLVSELNRSADLCLKRVNELSLVAGLLGAFGMFLVANFQETAVLTVHLVSAFVCFGSGCVYMIIQAYISVHMHPLYANRHIGLIRSFFAFVAITSFFIAVIFGVLASNEFHKYYPHLPTPRPWSRKKYEPGYELHCISAMAEWLLAVCNVAFLLSFSYSRDFEKIQVELGVQPLVAHLDQSPLWRSTTDLGSISG</sequence>